<sequence length="284" mass="30014">MKPAFALSLLATFSLISLASAQYPGAPSYPGATGGYGAMPPPAGSGLYGGTGYTAMSPTLPPPTMSSPYAGPTMMEPAAPAANYGFQQPVASNSWGGVQQSMNGSNMLNYRYLEASYRYVDPQGGDLDGSHGLGVTLSIDLPTIFFVKGSFNWSSGSGTKNVKGATNADYDLSVITIGGGAYMAITPKLHFVGEVGLVYANLSSAGNNISYTDGGIYIRPSLRYQMVDWLELQAGVTVSSANDYDSKVVDFGAYFRVFPQMDMNIGMDLGDENRTLRAGARLRW</sequence>
<keyword evidence="3" id="KW-1185">Reference proteome</keyword>
<evidence type="ECO:0000256" key="1">
    <source>
        <dbReference type="SAM" id="SignalP"/>
    </source>
</evidence>
<evidence type="ECO:0000313" key="3">
    <source>
        <dbReference type="Proteomes" id="UP000534294"/>
    </source>
</evidence>
<feature type="signal peptide" evidence="1">
    <location>
        <begin position="1"/>
        <end position="21"/>
    </location>
</feature>
<name>A0A7W8DRP2_9BACT</name>
<keyword evidence="1" id="KW-0732">Signal</keyword>
<organism evidence="2 3">
    <name type="scientific">Prosthecobacter dejongeii</name>
    <dbReference type="NCBI Taxonomy" id="48465"/>
    <lineage>
        <taxon>Bacteria</taxon>
        <taxon>Pseudomonadati</taxon>
        <taxon>Verrucomicrobiota</taxon>
        <taxon>Verrucomicrobiia</taxon>
        <taxon>Verrucomicrobiales</taxon>
        <taxon>Verrucomicrobiaceae</taxon>
        <taxon>Prosthecobacter</taxon>
    </lineage>
</organism>
<proteinExistence type="predicted"/>
<feature type="chain" id="PRO_5030578835" description="Outer membrane protein beta-barrel domain-containing protein" evidence="1">
    <location>
        <begin position="22"/>
        <end position="284"/>
    </location>
</feature>
<gene>
    <name evidence="2" type="ORF">HNQ64_003983</name>
</gene>
<protein>
    <recommendedName>
        <fullName evidence="4">Outer membrane protein beta-barrel domain-containing protein</fullName>
    </recommendedName>
</protein>
<dbReference type="AlphaFoldDB" id="A0A7W8DRP2"/>
<dbReference type="RefSeq" id="WP_184211742.1">
    <property type="nucleotide sequence ID" value="NZ_JACHIF010000009.1"/>
</dbReference>
<reference evidence="2 3" key="1">
    <citation type="submission" date="2020-08" db="EMBL/GenBank/DDBJ databases">
        <title>Genomic Encyclopedia of Type Strains, Phase IV (KMG-IV): sequencing the most valuable type-strain genomes for metagenomic binning, comparative biology and taxonomic classification.</title>
        <authorList>
            <person name="Goeker M."/>
        </authorList>
    </citation>
    <scope>NUCLEOTIDE SEQUENCE [LARGE SCALE GENOMIC DNA]</scope>
    <source>
        <strain evidence="2 3">DSM 12251</strain>
    </source>
</reference>
<comment type="caution">
    <text evidence="2">The sequence shown here is derived from an EMBL/GenBank/DDBJ whole genome shotgun (WGS) entry which is preliminary data.</text>
</comment>
<accession>A0A7W8DRP2</accession>
<dbReference type="EMBL" id="JACHIF010000009">
    <property type="protein sequence ID" value="MBB5039708.1"/>
    <property type="molecule type" value="Genomic_DNA"/>
</dbReference>
<evidence type="ECO:0000313" key="2">
    <source>
        <dbReference type="EMBL" id="MBB5039708.1"/>
    </source>
</evidence>
<evidence type="ECO:0008006" key="4">
    <source>
        <dbReference type="Google" id="ProtNLM"/>
    </source>
</evidence>
<dbReference type="Proteomes" id="UP000534294">
    <property type="component" value="Unassembled WGS sequence"/>
</dbReference>